<dbReference type="AlphaFoldDB" id="A0A7N4PYB5"/>
<organism evidence="4 5">
    <name type="scientific">Sarcophilus harrisii</name>
    <name type="common">Tasmanian devil</name>
    <name type="synonym">Sarcophilus laniarius</name>
    <dbReference type="NCBI Taxonomy" id="9305"/>
    <lineage>
        <taxon>Eukaryota</taxon>
        <taxon>Metazoa</taxon>
        <taxon>Chordata</taxon>
        <taxon>Craniata</taxon>
        <taxon>Vertebrata</taxon>
        <taxon>Euteleostomi</taxon>
        <taxon>Mammalia</taxon>
        <taxon>Metatheria</taxon>
        <taxon>Dasyuromorphia</taxon>
        <taxon>Dasyuridae</taxon>
        <taxon>Sarcophilus</taxon>
    </lineage>
</organism>
<reference evidence="4" key="3">
    <citation type="submission" date="2025-09" db="UniProtKB">
        <authorList>
            <consortium name="Ensembl"/>
        </authorList>
    </citation>
    <scope>IDENTIFICATION</scope>
</reference>
<dbReference type="FunCoup" id="A0A7N4PYB5">
    <property type="interactions" value="2"/>
</dbReference>
<keyword evidence="5" id="KW-1185">Reference proteome</keyword>
<protein>
    <recommendedName>
        <fullName evidence="6">DUF4709 domain-containing protein</fullName>
    </recommendedName>
</protein>
<reference evidence="4 5" key="1">
    <citation type="journal article" date="2011" name="Proc. Natl. Acad. Sci. U.S.A.">
        <title>Genetic diversity and population structure of the endangered marsupial Sarcophilus harrisii (Tasmanian devil).</title>
        <authorList>
            <person name="Miller W."/>
            <person name="Hayes V.M."/>
            <person name="Ratan A."/>
            <person name="Petersen D.C."/>
            <person name="Wittekindt N.E."/>
            <person name="Miller J."/>
            <person name="Walenz B."/>
            <person name="Knight J."/>
            <person name="Qi J."/>
            <person name="Zhao F."/>
            <person name="Wang Q."/>
            <person name="Bedoya-Reina O.C."/>
            <person name="Katiyar N."/>
            <person name="Tomsho L.P."/>
            <person name="Kasson L.M."/>
            <person name="Hardie R.A."/>
            <person name="Woodbridge P."/>
            <person name="Tindall E.A."/>
            <person name="Bertelsen M.F."/>
            <person name="Dixon D."/>
            <person name="Pyecroft S."/>
            <person name="Helgen K.M."/>
            <person name="Lesk A.M."/>
            <person name="Pringle T.H."/>
            <person name="Patterson N."/>
            <person name="Zhang Y."/>
            <person name="Kreiss A."/>
            <person name="Woods G.M."/>
            <person name="Jones M.E."/>
            <person name="Schuster S.C."/>
        </authorList>
    </citation>
    <scope>NUCLEOTIDE SEQUENCE [LARGE SCALE GENOMIC DNA]</scope>
</reference>
<dbReference type="Proteomes" id="UP000007648">
    <property type="component" value="Unassembled WGS sequence"/>
</dbReference>
<sequence length="554" mass="65901">MAEFKTADRSREEPLLPLPSVERWKKFHCQPLEDQLEFCDFRPRVDLSDNLKVGYFSTDRATQTDVSEVFELRQLSYTTQKLVKLTDVLQQDFKYLKLYLEMQFKDQLKEESMKLYQKLQMIIQEVVNLHEKNEDTMRKSFYKQLCDAIASIKGTYSQFFAVDEDLSKMPTVSMHVFKQRILEKNDLIRELQEQLVACKENEWRRWESILDESTERMAYLGKEINDLRKENEKLTKIISGLEEDAQLCEKANTLLESELATLKQKMERDQKIIQKLTLMKQHLSEILEEEKKAILDMYDIQKEDLEETRLFLETESSESTKEDLLREEGEETKSLEDQDSFIIKEEDISPEEETIKSIYEEKPLIRRPIMPRTLMKKISPIPLSLMREKVPLMSKLEKEKLETEDILWRETEDSKQPLAYQVSKLKRVLEMQKKYLKCIQLESDQEIKLWERKYLILRNSYHALKNEMFTRQSMVRQFVTLSETSFNYNKAKPLYIQPKQGQAVKEKSYPSTVLPHADGSSHSQSSEDFYLSMPTTSREVISEEEEEEREMEFR</sequence>
<feature type="domain" description="DUF4709" evidence="2">
    <location>
        <begin position="44"/>
        <end position="153"/>
    </location>
</feature>
<dbReference type="CTD" id="119965694"/>
<evidence type="ECO:0000256" key="1">
    <source>
        <dbReference type="SAM" id="MobiDB-lite"/>
    </source>
</evidence>
<dbReference type="InterPro" id="IPR031651">
    <property type="entry name" value="DUF4709"/>
</dbReference>
<feature type="compositionally biased region" description="Acidic residues" evidence="1">
    <location>
        <begin position="542"/>
        <end position="554"/>
    </location>
</feature>
<dbReference type="Ensembl" id="ENSSHAT00000004898.2">
    <property type="protein sequence ID" value="ENSSHAP00000044081.1"/>
    <property type="gene ID" value="ENSSHAG00000004256.2"/>
</dbReference>
<dbReference type="RefSeq" id="XP_031795726.1">
    <property type="nucleotide sequence ID" value="XM_031939866.1"/>
</dbReference>
<dbReference type="InterPro" id="IPR040119">
    <property type="entry name" value="C10orf67-like"/>
</dbReference>
<gene>
    <name evidence="4" type="primary">C5H10orf67</name>
</gene>
<dbReference type="GeneTree" id="ENSGT00390000003836"/>
<dbReference type="Pfam" id="PF15852">
    <property type="entry name" value="DUF4724"/>
    <property type="match status" value="1"/>
</dbReference>
<dbReference type="Pfam" id="PF15821">
    <property type="entry name" value="DUF4709"/>
    <property type="match status" value="1"/>
</dbReference>
<evidence type="ECO:0000313" key="4">
    <source>
        <dbReference type="Ensembl" id="ENSSHAP00000044081.1"/>
    </source>
</evidence>
<dbReference type="InterPro" id="IPR031711">
    <property type="entry name" value="DUF4724"/>
</dbReference>
<dbReference type="GeneID" id="100927187"/>
<dbReference type="PANTHER" id="PTHR22382:SF7">
    <property type="entry name" value="RIKEN CDNA 4921504E06 GENE"/>
    <property type="match status" value="1"/>
</dbReference>
<evidence type="ECO:0008006" key="6">
    <source>
        <dbReference type="Google" id="ProtNLM"/>
    </source>
</evidence>
<name>A0A7N4PYB5_SARHA</name>
<evidence type="ECO:0000259" key="2">
    <source>
        <dbReference type="Pfam" id="PF15821"/>
    </source>
</evidence>
<reference evidence="4" key="2">
    <citation type="submission" date="2025-08" db="UniProtKB">
        <authorList>
            <consortium name="Ensembl"/>
        </authorList>
    </citation>
    <scope>IDENTIFICATION</scope>
</reference>
<feature type="compositionally biased region" description="Polar residues" evidence="1">
    <location>
        <begin position="520"/>
        <end position="539"/>
    </location>
</feature>
<proteinExistence type="predicted"/>
<accession>A0A7N4PYB5</accession>
<feature type="region of interest" description="Disordered" evidence="1">
    <location>
        <begin position="314"/>
        <end position="337"/>
    </location>
</feature>
<evidence type="ECO:0000259" key="3">
    <source>
        <dbReference type="Pfam" id="PF15852"/>
    </source>
</evidence>
<evidence type="ECO:0000313" key="5">
    <source>
        <dbReference type="Proteomes" id="UP000007648"/>
    </source>
</evidence>
<dbReference type="OrthoDB" id="10027521at2759"/>
<feature type="domain" description="DUF4724" evidence="3">
    <location>
        <begin position="468"/>
        <end position="553"/>
    </location>
</feature>
<feature type="region of interest" description="Disordered" evidence="1">
    <location>
        <begin position="502"/>
        <end position="554"/>
    </location>
</feature>
<dbReference type="InParanoid" id="A0A7N4PYB5"/>
<dbReference type="PANTHER" id="PTHR22382">
    <property type="entry name" value="RIKEN CDNA 4921504E06 GENE"/>
    <property type="match status" value="1"/>
</dbReference>